<keyword evidence="2" id="KW-1185">Reference proteome</keyword>
<comment type="caution">
    <text evidence="1">The sequence shown here is derived from an EMBL/GenBank/DDBJ whole genome shotgun (WGS) entry which is preliminary data.</text>
</comment>
<proteinExistence type="predicted"/>
<dbReference type="Proteomes" id="UP000827976">
    <property type="component" value="Chromosome 4"/>
</dbReference>
<sequence length="198" mass="21944">MPILLGRVQGFHKNSLSSSSIESLLATQDSIIPRHFIDIREKSDRGETRSSRILLSPRTETEKYIEVKSVKHDMKSDSPSLIRASKVPALLQLKDISFPSSLSALQTALKPIVTSESSQTGNSKPTSPYARKPSPRSSVTPVFSRGIIDSLRKANEILNHEVSKLQSQVKNRKQKSEIHDAVLQKAQKKAEESSFLAV</sequence>
<evidence type="ECO:0000313" key="1">
    <source>
        <dbReference type="EMBL" id="KAH7685695.1"/>
    </source>
</evidence>
<accession>A0ACB7WD34</accession>
<reference evidence="2" key="1">
    <citation type="journal article" date="2022" name="Nat. Commun.">
        <title>Chromosome evolution and the genetic basis of agronomically important traits in greater yam.</title>
        <authorList>
            <person name="Bredeson J.V."/>
            <person name="Lyons J.B."/>
            <person name="Oniyinde I.O."/>
            <person name="Okereke N.R."/>
            <person name="Kolade O."/>
            <person name="Nnabue I."/>
            <person name="Nwadili C.O."/>
            <person name="Hribova E."/>
            <person name="Parker M."/>
            <person name="Nwogha J."/>
            <person name="Shu S."/>
            <person name="Carlson J."/>
            <person name="Kariba R."/>
            <person name="Muthemba S."/>
            <person name="Knop K."/>
            <person name="Barton G.J."/>
            <person name="Sherwood A.V."/>
            <person name="Lopez-Montes A."/>
            <person name="Asiedu R."/>
            <person name="Jamnadass R."/>
            <person name="Muchugi A."/>
            <person name="Goodstein D."/>
            <person name="Egesi C.N."/>
            <person name="Featherston J."/>
            <person name="Asfaw A."/>
            <person name="Simpson G.G."/>
            <person name="Dolezel J."/>
            <person name="Hendre P.S."/>
            <person name="Van Deynze A."/>
            <person name="Kumar P.L."/>
            <person name="Obidiegwu J.E."/>
            <person name="Bhattacharjee R."/>
            <person name="Rokhsar D.S."/>
        </authorList>
    </citation>
    <scope>NUCLEOTIDE SEQUENCE [LARGE SCALE GENOMIC DNA]</scope>
    <source>
        <strain evidence="2">cv. TDa95/00328</strain>
    </source>
</reference>
<organism evidence="1 2">
    <name type="scientific">Dioscorea alata</name>
    <name type="common">Purple yam</name>
    <dbReference type="NCBI Taxonomy" id="55571"/>
    <lineage>
        <taxon>Eukaryota</taxon>
        <taxon>Viridiplantae</taxon>
        <taxon>Streptophyta</taxon>
        <taxon>Embryophyta</taxon>
        <taxon>Tracheophyta</taxon>
        <taxon>Spermatophyta</taxon>
        <taxon>Magnoliopsida</taxon>
        <taxon>Liliopsida</taxon>
        <taxon>Dioscoreales</taxon>
        <taxon>Dioscoreaceae</taxon>
        <taxon>Dioscorea</taxon>
    </lineage>
</organism>
<protein>
    <submittedName>
        <fullName evidence="1">Uncharacterized protein</fullName>
    </submittedName>
</protein>
<gene>
    <name evidence="1" type="ORF">IHE45_04G056900</name>
</gene>
<name>A0ACB7WD34_DIOAL</name>
<dbReference type="EMBL" id="CM037014">
    <property type="protein sequence ID" value="KAH7685695.1"/>
    <property type="molecule type" value="Genomic_DNA"/>
</dbReference>
<evidence type="ECO:0000313" key="2">
    <source>
        <dbReference type="Proteomes" id="UP000827976"/>
    </source>
</evidence>